<evidence type="ECO:0000313" key="8">
    <source>
        <dbReference type="Proteomes" id="UP000248349"/>
    </source>
</evidence>
<dbReference type="GO" id="GO:0005576">
    <property type="term" value="C:extracellular region"/>
    <property type="evidence" value="ECO:0007669"/>
    <property type="project" value="UniProtKB-SubCell"/>
</dbReference>
<evidence type="ECO:0000256" key="4">
    <source>
        <dbReference type="ARBA" id="ARBA00022729"/>
    </source>
</evidence>
<evidence type="ECO:0000256" key="6">
    <source>
        <dbReference type="SAM" id="Phobius"/>
    </source>
</evidence>
<dbReference type="RefSeq" id="XP_025429937.1">
    <property type="nucleotide sequence ID" value="XM_025575365.1"/>
</dbReference>
<dbReference type="STRING" id="1450539.A0A318Z987"/>
<feature type="transmembrane region" description="Helical" evidence="6">
    <location>
        <begin position="33"/>
        <end position="54"/>
    </location>
</feature>
<organism evidence="7 8">
    <name type="scientific">Aspergillus saccharolyticus JOP 1030-1</name>
    <dbReference type="NCBI Taxonomy" id="1450539"/>
    <lineage>
        <taxon>Eukaryota</taxon>
        <taxon>Fungi</taxon>
        <taxon>Dikarya</taxon>
        <taxon>Ascomycota</taxon>
        <taxon>Pezizomycotina</taxon>
        <taxon>Eurotiomycetes</taxon>
        <taxon>Eurotiomycetidae</taxon>
        <taxon>Eurotiales</taxon>
        <taxon>Aspergillaceae</taxon>
        <taxon>Aspergillus</taxon>
        <taxon>Aspergillus subgen. Circumdati</taxon>
    </lineage>
</organism>
<proteinExistence type="inferred from homology"/>
<dbReference type="GeneID" id="37076593"/>
<keyword evidence="6" id="KW-1133">Transmembrane helix</keyword>
<dbReference type="GO" id="GO:0016671">
    <property type="term" value="F:oxidoreductase activity, acting on a sulfur group of donors, disulfide as acceptor"/>
    <property type="evidence" value="ECO:0007669"/>
    <property type="project" value="InterPro"/>
</dbReference>
<comment type="similarity">
    <text evidence="2">Belongs to the GILT family.</text>
</comment>
<evidence type="ECO:0000256" key="2">
    <source>
        <dbReference type="ARBA" id="ARBA00005679"/>
    </source>
</evidence>
<dbReference type="PANTHER" id="PTHR13234">
    <property type="entry name" value="GAMMA-INTERFERON INDUCIBLE LYSOSOMAL THIOL REDUCTASE GILT"/>
    <property type="match status" value="1"/>
</dbReference>
<dbReference type="InterPro" id="IPR004911">
    <property type="entry name" value="Interferon-induced_GILT"/>
</dbReference>
<evidence type="ECO:0000256" key="5">
    <source>
        <dbReference type="ARBA" id="ARBA00023180"/>
    </source>
</evidence>
<evidence type="ECO:0000256" key="1">
    <source>
        <dbReference type="ARBA" id="ARBA00004613"/>
    </source>
</evidence>
<reference evidence="7 8" key="1">
    <citation type="submission" date="2016-12" db="EMBL/GenBank/DDBJ databases">
        <title>The genomes of Aspergillus section Nigri reveals drivers in fungal speciation.</title>
        <authorList>
            <consortium name="DOE Joint Genome Institute"/>
            <person name="Vesth T.C."/>
            <person name="Nybo J."/>
            <person name="Theobald S."/>
            <person name="Brandl J."/>
            <person name="Frisvad J.C."/>
            <person name="Nielsen K.F."/>
            <person name="Lyhne E.K."/>
            <person name="Kogle M.E."/>
            <person name="Kuo A."/>
            <person name="Riley R."/>
            <person name="Clum A."/>
            <person name="Nolan M."/>
            <person name="Lipzen A."/>
            <person name="Salamov A."/>
            <person name="Henrissat B."/>
            <person name="Wiebenga A."/>
            <person name="De Vries R.P."/>
            <person name="Grigoriev I.V."/>
            <person name="Mortensen U.H."/>
            <person name="Andersen M.R."/>
            <person name="Baker S.E."/>
        </authorList>
    </citation>
    <scope>NUCLEOTIDE SEQUENCE [LARGE SCALE GENOMIC DNA]</scope>
    <source>
        <strain evidence="7 8">JOP 1030-1</strain>
    </source>
</reference>
<dbReference type="AlphaFoldDB" id="A0A318Z987"/>
<evidence type="ECO:0000313" key="7">
    <source>
        <dbReference type="EMBL" id="PYH43955.1"/>
    </source>
</evidence>
<comment type="subcellular location">
    <subcellularLocation>
        <location evidence="1">Secreted</location>
    </subcellularLocation>
</comment>
<sequence length="317" mass="34431">MGKEARETGYVENADSAALHPFRRRRDRFVVRLAAYLGVVALIGLLVSSTPISIRRINLFSCHRGERYDDGSALMVADGEEALMMPPLPGTFSSVQTAKKVPLEAHIMSKCPDARDCLQQLVVPAMEQISDKVDFKLSFIADVSNKSTEIQCKHGPTECIGDMLLLCAANLPFPPEGAEAAVGSLSARTPTIRSLGFANCLVGSYSKIPERHHVEQCALEHGVDFSALNKCASQEIDEPDEGKDDGHNAPLSGLALLRESAIHSAQLGVKTSCTLRLDESVWCVRDGGVWKDCAKNGQGSQVSVLVDEIKRLWSRSN</sequence>
<accession>A0A318Z987</accession>
<keyword evidence="4" id="KW-0732">Signal</keyword>
<protein>
    <recommendedName>
        <fullName evidence="9">Gamma interferon inducible lysosomal thiol reductase</fullName>
    </recommendedName>
</protein>
<keyword evidence="8" id="KW-1185">Reference proteome</keyword>
<keyword evidence="5" id="KW-0325">Glycoprotein</keyword>
<gene>
    <name evidence="7" type="ORF">BP01DRAFT_358132</name>
</gene>
<dbReference type="EMBL" id="KZ821240">
    <property type="protein sequence ID" value="PYH43955.1"/>
    <property type="molecule type" value="Genomic_DNA"/>
</dbReference>
<evidence type="ECO:0008006" key="9">
    <source>
        <dbReference type="Google" id="ProtNLM"/>
    </source>
</evidence>
<evidence type="ECO:0000256" key="3">
    <source>
        <dbReference type="ARBA" id="ARBA00022525"/>
    </source>
</evidence>
<dbReference type="Proteomes" id="UP000248349">
    <property type="component" value="Unassembled WGS sequence"/>
</dbReference>
<dbReference type="PANTHER" id="PTHR13234:SF8">
    <property type="entry name" value="GAMMA-INTERFERON-INDUCIBLE LYSOSOMAL THIOL REDUCTASE"/>
    <property type="match status" value="1"/>
</dbReference>
<keyword evidence="3" id="KW-0964">Secreted</keyword>
<name>A0A318Z987_9EURO</name>
<keyword evidence="6" id="KW-0472">Membrane</keyword>
<keyword evidence="6" id="KW-0812">Transmembrane</keyword>
<dbReference type="Pfam" id="PF03227">
    <property type="entry name" value="GILT"/>
    <property type="match status" value="1"/>
</dbReference>
<dbReference type="OrthoDB" id="958254at2759"/>